<protein>
    <recommendedName>
        <fullName evidence="5">DUF3014 domain-containing protein</fullName>
    </recommendedName>
</protein>
<keyword evidence="2" id="KW-0812">Transmembrane</keyword>
<accession>A0A1G9SYP1</accession>
<feature type="compositionally biased region" description="Low complexity" evidence="1">
    <location>
        <begin position="53"/>
        <end position="64"/>
    </location>
</feature>
<evidence type="ECO:0000256" key="1">
    <source>
        <dbReference type="SAM" id="MobiDB-lite"/>
    </source>
</evidence>
<dbReference type="OrthoDB" id="5502479at2"/>
<dbReference type="STRING" id="1527607.SAMN05428957_105226"/>
<evidence type="ECO:0008006" key="5">
    <source>
        <dbReference type="Google" id="ProtNLM"/>
    </source>
</evidence>
<name>A0A1G9SYP1_9BURK</name>
<reference evidence="4" key="1">
    <citation type="submission" date="2016-10" db="EMBL/GenBank/DDBJ databases">
        <authorList>
            <person name="Varghese N."/>
            <person name="Submissions S."/>
        </authorList>
    </citation>
    <scope>NUCLEOTIDE SEQUENCE [LARGE SCALE GENOMIC DNA]</scope>
    <source>
        <strain evidence="4">EPL6</strain>
    </source>
</reference>
<dbReference type="InterPro" id="IPR021382">
    <property type="entry name" value="DUF3014"/>
</dbReference>
<keyword evidence="2" id="KW-1133">Transmembrane helix</keyword>
<dbReference type="AlphaFoldDB" id="A0A1G9SYP1"/>
<dbReference type="EMBL" id="FNHP01000005">
    <property type="protein sequence ID" value="SDM40571.1"/>
    <property type="molecule type" value="Genomic_DNA"/>
</dbReference>
<evidence type="ECO:0000256" key="2">
    <source>
        <dbReference type="SAM" id="Phobius"/>
    </source>
</evidence>
<proteinExistence type="predicted"/>
<dbReference type="RefSeq" id="WP_091569601.1">
    <property type="nucleotide sequence ID" value="NZ_FNHP01000005.1"/>
</dbReference>
<dbReference type="Pfam" id="PF11219">
    <property type="entry name" value="DUF3014"/>
    <property type="match status" value="1"/>
</dbReference>
<keyword evidence="2" id="KW-0472">Membrane</keyword>
<gene>
    <name evidence="3" type="ORF">SAMN05428957_105226</name>
</gene>
<feature type="transmembrane region" description="Helical" evidence="2">
    <location>
        <begin position="21"/>
        <end position="42"/>
    </location>
</feature>
<evidence type="ECO:0000313" key="4">
    <source>
        <dbReference type="Proteomes" id="UP000198552"/>
    </source>
</evidence>
<feature type="region of interest" description="Disordered" evidence="1">
    <location>
        <begin position="51"/>
        <end position="75"/>
    </location>
</feature>
<dbReference type="Proteomes" id="UP000198552">
    <property type="component" value="Unassembled WGS sequence"/>
</dbReference>
<organism evidence="3 4">
    <name type="scientific">Oryzisolibacter propanilivorax</name>
    <dbReference type="NCBI Taxonomy" id="1527607"/>
    <lineage>
        <taxon>Bacteria</taxon>
        <taxon>Pseudomonadati</taxon>
        <taxon>Pseudomonadota</taxon>
        <taxon>Betaproteobacteria</taxon>
        <taxon>Burkholderiales</taxon>
        <taxon>Comamonadaceae</taxon>
        <taxon>Oryzisolibacter</taxon>
    </lineage>
</organism>
<evidence type="ECO:0000313" key="3">
    <source>
        <dbReference type="EMBL" id="SDM40571.1"/>
    </source>
</evidence>
<sequence>MPRPAPQGDRFAPPRASSSAAFGWLAALALVAAGVAGWWFWWRPAHMAPPPAVASTPAADVAAPPAVPEPPLHHPIEPLAEQEAPAAPGDADQQLQAGLAQLLGARQVATFLQLDGFARRAVATVDNLARPQASARLWPVQPTPGRFTVDGPADAHTQTIAADNAGRYRAFVAFAEGVPVDAAVRLYARLYPLFQAEYVELGYPNGYFNDRLVQVLDHLLATPEPAGPLAVQLTPVEGEVPSLQPWVRYEFADPQLQALSSGQKLLLRMGPDNARRLKAVLRQVRQRVATGVKAPG</sequence>
<keyword evidence="4" id="KW-1185">Reference proteome</keyword>